<sequence length="233" mass="26630">MQNFFPRYIQYVRNLLPGAMADPCSSAYQALHAIVSARRNHEAGRSMYADLHRAFFAWNENRARHLPSNMRPESSFWETVLTELRMTEEQQQRVLDMRQGVISWLEDREKHPGIQMLRAALELERRACGHYWWVFVQDILTPLQEAWLDAGPLVYPWTADTWALGEAIAKKNGADPAPNFDVLLNTPQDLVEAMPSISGFQVLTAPCTAYGAGTQLKRGLFCCWFLCTGRPDI</sequence>
<organism evidence="1 2">
    <name type="scientific">Symbiochloris irregularis</name>
    <dbReference type="NCBI Taxonomy" id="706552"/>
    <lineage>
        <taxon>Eukaryota</taxon>
        <taxon>Viridiplantae</taxon>
        <taxon>Chlorophyta</taxon>
        <taxon>core chlorophytes</taxon>
        <taxon>Trebouxiophyceae</taxon>
        <taxon>Trebouxiales</taxon>
        <taxon>Trebouxiaceae</taxon>
        <taxon>Symbiochloris</taxon>
    </lineage>
</organism>
<proteinExistence type="predicted"/>
<gene>
    <name evidence="1" type="ORF">WJX73_001144</name>
</gene>
<evidence type="ECO:0000313" key="2">
    <source>
        <dbReference type="Proteomes" id="UP001465755"/>
    </source>
</evidence>
<evidence type="ECO:0000313" key="1">
    <source>
        <dbReference type="EMBL" id="KAK9803096.1"/>
    </source>
</evidence>
<protein>
    <submittedName>
        <fullName evidence="1">Uncharacterized protein</fullName>
    </submittedName>
</protein>
<accession>A0AAW1P2E2</accession>
<keyword evidence="2" id="KW-1185">Reference proteome</keyword>
<reference evidence="1 2" key="1">
    <citation type="journal article" date="2024" name="Nat. Commun.">
        <title>Phylogenomics reveals the evolutionary origins of lichenization in chlorophyte algae.</title>
        <authorList>
            <person name="Puginier C."/>
            <person name="Libourel C."/>
            <person name="Otte J."/>
            <person name="Skaloud P."/>
            <person name="Haon M."/>
            <person name="Grisel S."/>
            <person name="Petersen M."/>
            <person name="Berrin J.G."/>
            <person name="Delaux P.M."/>
            <person name="Dal Grande F."/>
            <person name="Keller J."/>
        </authorList>
    </citation>
    <scope>NUCLEOTIDE SEQUENCE [LARGE SCALE GENOMIC DNA]</scope>
    <source>
        <strain evidence="1 2">SAG 2036</strain>
    </source>
</reference>
<dbReference type="Proteomes" id="UP001465755">
    <property type="component" value="Unassembled WGS sequence"/>
</dbReference>
<dbReference type="EMBL" id="JALJOQ010000062">
    <property type="protein sequence ID" value="KAK9803096.1"/>
    <property type="molecule type" value="Genomic_DNA"/>
</dbReference>
<dbReference type="AlphaFoldDB" id="A0AAW1P2E2"/>
<name>A0AAW1P2E2_9CHLO</name>
<comment type="caution">
    <text evidence="1">The sequence shown here is derived from an EMBL/GenBank/DDBJ whole genome shotgun (WGS) entry which is preliminary data.</text>
</comment>